<dbReference type="Gene3D" id="3.40.50.2000">
    <property type="entry name" value="Glycogen Phosphorylase B"/>
    <property type="match status" value="1"/>
</dbReference>
<sequence>MGPTRNGQFTVPRPATALGFTGERMTSDIGGQIAFEHYHRYCLARDLVAGRDVLDVASGEGYGSALLAGAARSVVGVEIDAASVRHAQAAYALPNLRFLQGDATRMPLPDACVDAVVSFETLEHLQDQEAFFDEIRRVLRPGGLLLISTPDRHVYSAPGQPANRYHVLELTVPEFTEILGRRFAHHGILAQRAVMGSVLAPLDGAWGGWRTYDSRNGDLIEAQPGLSRAFYLVAVASDAPLPAVGSSLFAHNVSLDHLLAAPGALATAQRARADMEAAWQEAERRETLARQMVEEQRTLVEEQRARSEAALAEARREAAESLARSEAMTAETRREAAELMAHIERIRTSTLWRAMGPLRVLGRRFPGLARFGGRAIRVAHWTVTGQLTRRLRDRRAALEARAAVAGEDLRAALSLPAEPEPVPQPAEIHLPRLDGPPRVSVIIPTYGQVDFTLRCLRSITAAAPAVPVEVIVVDDASGDPAVETLAQVEGLRLLRWPSNLGFLRSCNEAAKQARGEFLFFLNNDTELLPGAIEALLRLLEARPDAGMVGSKLVYPDGRLQEAGGIIWRDGSAWNYGNGDDPRKPQYNYVREADYISGAAIMLPRVRWAEMGGFDEAFLPAYCEDSDLAFRLRRAGWKVLYQPQSVVVHYEGISHGTDTQSGVKAHQVANTRKLFERWREVLEREALPHGERVMRARDHALHRRVMLVVDHYLPEPDRDAGSRTMLAFMDALLAAGRVVKFLPANLHRTPGYAELLEQRGIEVIHGPWTASLDAWLAANGGEVDEILLSRPSVAVPILGKLRAHCRAPIVFYGHDLHFARMMLEPGADAPAQRDRIAEMEAQERRIWRLVDVALYPSEEEAARVRAMEPGVRAHAVPAYALPRRPAPATAPAGGIVFVGGFRHTPNEDAALWLTREIMPLVRQRLPAARLTIIGSNPTPAVLGLAGDGVEVRGFVSDEELAAAYAEARVALCPLRIGAGVKLKVVEAMHRGVPVVTTPVGAQGLPGLAEICDIAGTPEELAAAAVRLMTDDALWLSRAAAQTGYVADHFSPEAMRDALVAIFEEARAARE</sequence>
<feature type="domain" description="Glycosyltransferase 2-like" evidence="2">
    <location>
        <begin position="440"/>
        <end position="564"/>
    </location>
</feature>
<dbReference type="CDD" id="cd03801">
    <property type="entry name" value="GT4_PimA-like"/>
    <property type="match status" value="1"/>
</dbReference>
<proteinExistence type="predicted"/>
<keyword evidence="5" id="KW-1185">Reference proteome</keyword>
<dbReference type="PANTHER" id="PTHR43179">
    <property type="entry name" value="RHAMNOSYLTRANSFERASE WBBL"/>
    <property type="match status" value="1"/>
</dbReference>
<dbReference type="Proteomes" id="UP000606490">
    <property type="component" value="Unassembled WGS sequence"/>
</dbReference>
<evidence type="ECO:0000313" key="5">
    <source>
        <dbReference type="Proteomes" id="UP000606490"/>
    </source>
</evidence>
<dbReference type="Pfam" id="PF13692">
    <property type="entry name" value="Glyco_trans_1_4"/>
    <property type="match status" value="1"/>
</dbReference>
<feature type="domain" description="Methyltransferase type 11" evidence="3">
    <location>
        <begin position="54"/>
        <end position="147"/>
    </location>
</feature>
<accession>A0ABS1V7I0</accession>
<evidence type="ECO:0000259" key="2">
    <source>
        <dbReference type="Pfam" id="PF00535"/>
    </source>
</evidence>
<dbReference type="CDD" id="cd04186">
    <property type="entry name" value="GT_2_like_c"/>
    <property type="match status" value="1"/>
</dbReference>
<dbReference type="InterPro" id="IPR029044">
    <property type="entry name" value="Nucleotide-diphossugar_trans"/>
</dbReference>
<evidence type="ECO:0000313" key="4">
    <source>
        <dbReference type="EMBL" id="MBL6457600.1"/>
    </source>
</evidence>
<gene>
    <name evidence="4" type="ORF">JMJ55_19890</name>
</gene>
<dbReference type="InterPro" id="IPR013216">
    <property type="entry name" value="Methyltransf_11"/>
</dbReference>
<reference evidence="4 5" key="1">
    <citation type="submission" date="2021-01" db="EMBL/GenBank/DDBJ databases">
        <title>Belnapia mucosa sp. nov. and Belnapia arida sp. nov., isolated from the Tabernas Desert (Almeria, Spain).</title>
        <authorList>
            <person name="Molina-Menor E."/>
            <person name="Vidal-Verdu A."/>
            <person name="Calonge A."/>
            <person name="Satari L."/>
            <person name="Pereto Magraner J."/>
            <person name="Porcar Miralles M."/>
        </authorList>
    </citation>
    <scope>NUCLEOTIDE SEQUENCE [LARGE SCALE GENOMIC DNA]</scope>
    <source>
        <strain evidence="4 5">T6</strain>
    </source>
</reference>
<dbReference type="Gene3D" id="3.40.50.150">
    <property type="entry name" value="Vaccinia Virus protein VP39"/>
    <property type="match status" value="1"/>
</dbReference>
<feature type="coiled-coil region" evidence="1">
    <location>
        <begin position="265"/>
        <end position="331"/>
    </location>
</feature>
<dbReference type="InterPro" id="IPR001173">
    <property type="entry name" value="Glyco_trans_2-like"/>
</dbReference>
<dbReference type="Pfam" id="PF00535">
    <property type="entry name" value="Glycos_transf_2"/>
    <property type="match status" value="1"/>
</dbReference>
<dbReference type="PANTHER" id="PTHR43179:SF7">
    <property type="entry name" value="RHAMNOSYLTRANSFERASE WBBL"/>
    <property type="match status" value="1"/>
</dbReference>
<dbReference type="Gene3D" id="3.90.550.10">
    <property type="entry name" value="Spore Coat Polysaccharide Biosynthesis Protein SpsA, Chain A"/>
    <property type="match status" value="1"/>
</dbReference>
<dbReference type="EMBL" id="JAEUXJ010000009">
    <property type="protein sequence ID" value="MBL6457600.1"/>
    <property type="molecule type" value="Genomic_DNA"/>
</dbReference>
<evidence type="ECO:0000256" key="1">
    <source>
        <dbReference type="SAM" id="Coils"/>
    </source>
</evidence>
<organism evidence="4 5">
    <name type="scientific">Belnapia mucosa</name>
    <dbReference type="NCBI Taxonomy" id="2804532"/>
    <lineage>
        <taxon>Bacteria</taxon>
        <taxon>Pseudomonadati</taxon>
        <taxon>Pseudomonadota</taxon>
        <taxon>Alphaproteobacteria</taxon>
        <taxon>Acetobacterales</taxon>
        <taxon>Roseomonadaceae</taxon>
        <taxon>Belnapia</taxon>
    </lineage>
</organism>
<dbReference type="SUPFAM" id="SSF53756">
    <property type="entry name" value="UDP-Glycosyltransferase/glycogen phosphorylase"/>
    <property type="match status" value="1"/>
</dbReference>
<dbReference type="InterPro" id="IPR029063">
    <property type="entry name" value="SAM-dependent_MTases_sf"/>
</dbReference>
<dbReference type="Pfam" id="PF08241">
    <property type="entry name" value="Methyltransf_11"/>
    <property type="match status" value="1"/>
</dbReference>
<dbReference type="SUPFAM" id="SSF53448">
    <property type="entry name" value="Nucleotide-diphospho-sugar transferases"/>
    <property type="match status" value="1"/>
</dbReference>
<comment type="caution">
    <text evidence="4">The sequence shown here is derived from an EMBL/GenBank/DDBJ whole genome shotgun (WGS) entry which is preliminary data.</text>
</comment>
<keyword evidence="1" id="KW-0175">Coiled coil</keyword>
<dbReference type="CDD" id="cd02440">
    <property type="entry name" value="AdoMet_MTases"/>
    <property type="match status" value="1"/>
</dbReference>
<dbReference type="RefSeq" id="WP_202827343.1">
    <property type="nucleotide sequence ID" value="NZ_JAEUXJ010000009.1"/>
</dbReference>
<protein>
    <submittedName>
        <fullName evidence="4">Glycosyltransferase</fullName>
    </submittedName>
</protein>
<dbReference type="SUPFAM" id="SSF53335">
    <property type="entry name" value="S-adenosyl-L-methionine-dependent methyltransferases"/>
    <property type="match status" value="1"/>
</dbReference>
<name>A0ABS1V7I0_9PROT</name>
<evidence type="ECO:0000259" key="3">
    <source>
        <dbReference type="Pfam" id="PF08241"/>
    </source>
</evidence>